<feature type="domain" description="Surface lipoprotein assembly modifier C-terminal" evidence="2">
    <location>
        <begin position="51"/>
        <end position="256"/>
    </location>
</feature>
<keyword evidence="4" id="KW-1185">Reference proteome</keyword>
<dbReference type="SUPFAM" id="SSF56935">
    <property type="entry name" value="Porins"/>
    <property type="match status" value="1"/>
</dbReference>
<name>A0A3G8LT78_9GAMM</name>
<protein>
    <submittedName>
        <fullName evidence="3">DUF560 domain-containing protein</fullName>
    </submittedName>
</protein>
<evidence type="ECO:0000259" key="2">
    <source>
        <dbReference type="Pfam" id="PF04575"/>
    </source>
</evidence>
<dbReference type="EMBL" id="CP034015">
    <property type="protein sequence ID" value="AZG71958.1"/>
    <property type="molecule type" value="Genomic_DNA"/>
</dbReference>
<evidence type="ECO:0000313" key="4">
    <source>
        <dbReference type="Proteomes" id="UP000278035"/>
    </source>
</evidence>
<sequence>MMALHCRVTCTLLLLSYAHMGIAADTLSVNGKLKAGMEYQSNVNISELEQASGESDTATALEGEINAAWQVNDHFRLDSSYSINDKRYNKASAYDSRLQLAFIDASYGFNNLTLGSSVYLAQADLDGSDFLTLNQFSVYAMYNLSDSWFIRPSVVYADKDFAQFTLRDASNKSANLDSFWFFQQGQKFISLGAIYEDEDALDKTFSYRAAGINIRVSNQFDLWHIAQKVQLGMKLTQRDYALAIDNNERNDIHQHIDAKWELNINATFALLTSVEYGDYQSILASADYDETRAGLMLQASF</sequence>
<organism evidence="3 4">
    <name type="scientific">Shewanella livingstonensis</name>
    <dbReference type="NCBI Taxonomy" id="150120"/>
    <lineage>
        <taxon>Bacteria</taxon>
        <taxon>Pseudomonadati</taxon>
        <taxon>Pseudomonadota</taxon>
        <taxon>Gammaproteobacteria</taxon>
        <taxon>Alteromonadales</taxon>
        <taxon>Shewanellaceae</taxon>
        <taxon>Shewanella</taxon>
    </lineage>
</organism>
<dbReference type="AlphaFoldDB" id="A0A3G8LT78"/>
<evidence type="ECO:0000313" key="3">
    <source>
        <dbReference type="EMBL" id="AZG71958.1"/>
    </source>
</evidence>
<gene>
    <name evidence="3" type="ORF">EGC82_03790</name>
</gene>
<evidence type="ECO:0000256" key="1">
    <source>
        <dbReference type="SAM" id="SignalP"/>
    </source>
</evidence>
<dbReference type="OrthoDB" id="6380601at2"/>
<dbReference type="Proteomes" id="UP000278035">
    <property type="component" value="Chromosome"/>
</dbReference>
<dbReference type="Pfam" id="PF04575">
    <property type="entry name" value="SlipAM"/>
    <property type="match status" value="1"/>
</dbReference>
<keyword evidence="1" id="KW-0732">Signal</keyword>
<accession>A0A3G8LT78</accession>
<feature type="signal peptide" evidence="1">
    <location>
        <begin position="1"/>
        <end position="23"/>
    </location>
</feature>
<dbReference type="KEGG" id="slj:EGC82_03790"/>
<proteinExistence type="predicted"/>
<feature type="chain" id="PRO_5018046848" evidence="1">
    <location>
        <begin position="24"/>
        <end position="301"/>
    </location>
</feature>
<dbReference type="InterPro" id="IPR007655">
    <property type="entry name" value="Slam_C"/>
</dbReference>
<dbReference type="RefSeq" id="WP_124729571.1">
    <property type="nucleotide sequence ID" value="NZ_CBCSKC010000022.1"/>
</dbReference>
<reference evidence="4" key="1">
    <citation type="submission" date="2018-11" db="EMBL/GenBank/DDBJ databases">
        <title>Shewanella sp. M2.</title>
        <authorList>
            <person name="Hwang Y.J."/>
            <person name="Hwang C.Y."/>
        </authorList>
    </citation>
    <scope>NUCLEOTIDE SEQUENCE [LARGE SCALE GENOMIC DNA]</scope>
    <source>
        <strain evidence="4">LMG 19866</strain>
    </source>
</reference>